<dbReference type="GO" id="GO:0003682">
    <property type="term" value="F:chromatin binding"/>
    <property type="evidence" value="ECO:0007669"/>
    <property type="project" value="TreeGrafter"/>
</dbReference>
<sequence length="227" mass="26270">MLLRKICCHPYLLSYPLSHELEYKIDEKLVKSSGKLMMLDIMLSELKKRGHKVLIFSQFVCMLEILQDYCFLRGHKYNILYGSMRLSNREKEISEFNNDPNSFLFLISTKAGGLGINLIAADTVIIYDSDWNPQSDLQAQDRCHRIGQDKPVIVYRLVIPNTVDEYMVSTADSKRKLEKAIIKKGRFASKDFLNRATGRLTIEEMIEILESSDVTKFKEFDENNIIS</sequence>
<accession>A0A087UWH8</accession>
<keyword evidence="1" id="KW-0378">Hydrolase</keyword>
<keyword evidence="3" id="KW-0547">Nucleotide-binding</keyword>
<dbReference type="Pfam" id="PF00271">
    <property type="entry name" value="Helicase_C"/>
    <property type="match status" value="1"/>
</dbReference>
<dbReference type="InterPro" id="IPR027417">
    <property type="entry name" value="P-loop_NTPase"/>
</dbReference>
<keyword evidence="3" id="KW-0347">Helicase</keyword>
<keyword evidence="3" id="KW-0067">ATP-binding</keyword>
<feature type="non-terminal residue" evidence="3">
    <location>
        <position position="227"/>
    </location>
</feature>
<dbReference type="SUPFAM" id="SSF52540">
    <property type="entry name" value="P-loop containing nucleoside triphosphate hydrolases"/>
    <property type="match status" value="1"/>
</dbReference>
<dbReference type="InterPro" id="IPR049730">
    <property type="entry name" value="SNF2/RAD54-like_C"/>
</dbReference>
<dbReference type="STRING" id="407821.A0A087UWH8"/>
<evidence type="ECO:0000313" key="4">
    <source>
        <dbReference type="Proteomes" id="UP000054359"/>
    </source>
</evidence>
<dbReference type="InterPro" id="IPR001650">
    <property type="entry name" value="Helicase_C-like"/>
</dbReference>
<dbReference type="PANTHER" id="PTHR47161">
    <property type="entry name" value="LYMPHOID-SPECIFIC HELICASE"/>
    <property type="match status" value="1"/>
</dbReference>
<feature type="domain" description="Helicase C-terminal" evidence="2">
    <location>
        <begin position="38"/>
        <end position="206"/>
    </location>
</feature>
<dbReference type="CDD" id="cd18793">
    <property type="entry name" value="SF2_C_SNF"/>
    <property type="match status" value="1"/>
</dbReference>
<dbReference type="GO" id="GO:0005634">
    <property type="term" value="C:nucleus"/>
    <property type="evidence" value="ECO:0007669"/>
    <property type="project" value="TreeGrafter"/>
</dbReference>
<dbReference type="GO" id="GO:0006346">
    <property type="term" value="P:DNA methylation-dependent constitutive heterochromatin formation"/>
    <property type="evidence" value="ECO:0007669"/>
    <property type="project" value="TreeGrafter"/>
</dbReference>
<evidence type="ECO:0000256" key="1">
    <source>
        <dbReference type="ARBA" id="ARBA00022801"/>
    </source>
</evidence>
<dbReference type="GO" id="GO:0016787">
    <property type="term" value="F:hydrolase activity"/>
    <property type="evidence" value="ECO:0007669"/>
    <property type="project" value="UniProtKB-KW"/>
</dbReference>
<dbReference type="SMART" id="SM00490">
    <property type="entry name" value="HELICc"/>
    <property type="match status" value="1"/>
</dbReference>
<dbReference type="GO" id="GO:0005721">
    <property type="term" value="C:pericentric heterochromatin"/>
    <property type="evidence" value="ECO:0007669"/>
    <property type="project" value="TreeGrafter"/>
</dbReference>
<dbReference type="GO" id="GO:0004386">
    <property type="term" value="F:helicase activity"/>
    <property type="evidence" value="ECO:0007669"/>
    <property type="project" value="UniProtKB-KW"/>
</dbReference>
<keyword evidence="4" id="KW-1185">Reference proteome</keyword>
<protein>
    <submittedName>
        <fullName evidence="3">Lymphocyte-specific helicase</fullName>
    </submittedName>
</protein>
<dbReference type="OrthoDB" id="448448at2759"/>
<name>A0A087UWH8_STEMI</name>
<evidence type="ECO:0000313" key="3">
    <source>
        <dbReference type="EMBL" id="KFM81717.1"/>
    </source>
</evidence>
<dbReference type="AlphaFoldDB" id="A0A087UWH8"/>
<dbReference type="OMA" id="MLMIANE"/>
<evidence type="ECO:0000259" key="2">
    <source>
        <dbReference type="PROSITE" id="PS51194"/>
    </source>
</evidence>
<dbReference type="GO" id="GO:0044027">
    <property type="term" value="P:negative regulation of gene expression via chromosomal CpG island methylation"/>
    <property type="evidence" value="ECO:0007669"/>
    <property type="project" value="TreeGrafter"/>
</dbReference>
<dbReference type="PANTHER" id="PTHR47161:SF1">
    <property type="entry name" value="LYMPHOID-SPECIFIC HELICASE"/>
    <property type="match status" value="1"/>
</dbReference>
<organism evidence="3 4">
    <name type="scientific">Stegodyphus mimosarum</name>
    <name type="common">African social velvet spider</name>
    <dbReference type="NCBI Taxonomy" id="407821"/>
    <lineage>
        <taxon>Eukaryota</taxon>
        <taxon>Metazoa</taxon>
        <taxon>Ecdysozoa</taxon>
        <taxon>Arthropoda</taxon>
        <taxon>Chelicerata</taxon>
        <taxon>Arachnida</taxon>
        <taxon>Araneae</taxon>
        <taxon>Araneomorphae</taxon>
        <taxon>Entelegynae</taxon>
        <taxon>Eresoidea</taxon>
        <taxon>Eresidae</taxon>
        <taxon>Stegodyphus</taxon>
    </lineage>
</organism>
<dbReference type="Proteomes" id="UP000054359">
    <property type="component" value="Unassembled WGS sequence"/>
</dbReference>
<dbReference type="PROSITE" id="PS51194">
    <property type="entry name" value="HELICASE_CTER"/>
    <property type="match status" value="1"/>
</dbReference>
<dbReference type="GO" id="GO:0031508">
    <property type="term" value="P:pericentric heterochromatin formation"/>
    <property type="evidence" value="ECO:0007669"/>
    <property type="project" value="TreeGrafter"/>
</dbReference>
<dbReference type="Gene3D" id="3.40.50.300">
    <property type="entry name" value="P-loop containing nucleotide triphosphate hydrolases"/>
    <property type="match status" value="1"/>
</dbReference>
<dbReference type="EMBL" id="KK121997">
    <property type="protein sequence ID" value="KFM81717.1"/>
    <property type="molecule type" value="Genomic_DNA"/>
</dbReference>
<reference evidence="3 4" key="1">
    <citation type="submission" date="2013-11" db="EMBL/GenBank/DDBJ databases">
        <title>Genome sequencing of Stegodyphus mimosarum.</title>
        <authorList>
            <person name="Bechsgaard J."/>
        </authorList>
    </citation>
    <scope>NUCLEOTIDE SEQUENCE [LARGE SCALE GENOMIC DNA]</scope>
</reference>
<gene>
    <name evidence="3" type="ORF">X975_17536</name>
</gene>
<proteinExistence type="predicted"/>